<dbReference type="OrthoDB" id="542013at2759"/>
<dbReference type="AlphaFoldDB" id="A0A9P5H0J5"/>
<keyword evidence="3" id="KW-1185">Reference proteome</keyword>
<dbReference type="PRINTS" id="PR00081">
    <property type="entry name" value="GDHRDH"/>
</dbReference>
<proteinExistence type="predicted"/>
<keyword evidence="1" id="KW-0560">Oxidoreductase</keyword>
<dbReference type="EMBL" id="JAANBB010000697">
    <property type="protein sequence ID" value="KAF7535894.1"/>
    <property type="molecule type" value="Genomic_DNA"/>
</dbReference>
<dbReference type="SUPFAM" id="SSF51735">
    <property type="entry name" value="NAD(P)-binding Rossmann-fold domains"/>
    <property type="match status" value="1"/>
</dbReference>
<dbReference type="Pfam" id="PF00106">
    <property type="entry name" value="adh_short"/>
    <property type="match status" value="1"/>
</dbReference>
<name>A0A9P5H0J5_9HYPO</name>
<dbReference type="GO" id="GO:0016491">
    <property type="term" value="F:oxidoreductase activity"/>
    <property type="evidence" value="ECO:0007669"/>
    <property type="project" value="UniProtKB-KW"/>
</dbReference>
<comment type="caution">
    <text evidence="2">The sequence shown here is derived from an EMBL/GenBank/DDBJ whole genome shotgun (WGS) entry which is preliminary data.</text>
</comment>
<dbReference type="PANTHER" id="PTHR43157">
    <property type="entry name" value="PHOSPHATIDYLINOSITOL-GLYCAN BIOSYNTHESIS CLASS F PROTEIN-RELATED"/>
    <property type="match status" value="1"/>
</dbReference>
<evidence type="ECO:0008006" key="4">
    <source>
        <dbReference type="Google" id="ProtNLM"/>
    </source>
</evidence>
<dbReference type="InterPro" id="IPR002347">
    <property type="entry name" value="SDR_fam"/>
</dbReference>
<evidence type="ECO:0000256" key="1">
    <source>
        <dbReference type="ARBA" id="ARBA00023002"/>
    </source>
</evidence>
<dbReference type="PANTHER" id="PTHR43157:SF31">
    <property type="entry name" value="PHOSPHATIDYLINOSITOL-GLYCAN BIOSYNTHESIS CLASS F PROTEIN"/>
    <property type="match status" value="1"/>
</dbReference>
<sequence>MSLWGFLRGQFVTLPVPDEDCSGRTIIVTGANVGLGLEAARHFVRLGATKVIIACRRIDSGEKARQDIEESTHRQGVVEVWQLDLSSSASVREFAARVDKLDRVDVLLNNASLLTFQKQTVEGHELHLLVNVIYTFLLSILVLPSLRRTAAKFNVTPHLTTVSSDGAFLAMFPEAKADHIFQALDANPSVMHRYSVTKLLQLMVMKRLGEAVDASGKGHVLVNAMTPGLCRTELYRNWPFPFNLALKAFNILMARSAEMGSRTLVAAAVAGEETHAKWMSDCRLYVWPSSMKGEEGEKVTSKVWEELVNILEDVEPCVKDII</sequence>
<protein>
    <recommendedName>
        <fullName evidence="4">Retinol dehydrogenase 12</fullName>
    </recommendedName>
</protein>
<dbReference type="Gene3D" id="3.40.50.720">
    <property type="entry name" value="NAD(P)-binding Rossmann-like Domain"/>
    <property type="match status" value="1"/>
</dbReference>
<accession>A0A9P5H0J5</accession>
<gene>
    <name evidence="2" type="ORF">G7Z17_g13136</name>
</gene>
<dbReference type="InterPro" id="IPR036291">
    <property type="entry name" value="NAD(P)-bd_dom_sf"/>
</dbReference>
<dbReference type="Proteomes" id="UP000722485">
    <property type="component" value="Unassembled WGS sequence"/>
</dbReference>
<reference evidence="2" key="1">
    <citation type="submission" date="2020-03" db="EMBL/GenBank/DDBJ databases">
        <title>Draft Genome Sequence of Cylindrodendrum hubeiense.</title>
        <authorList>
            <person name="Buettner E."/>
            <person name="Kellner H."/>
        </authorList>
    </citation>
    <scope>NUCLEOTIDE SEQUENCE</scope>
    <source>
        <strain evidence="2">IHI 201604</strain>
    </source>
</reference>
<evidence type="ECO:0000313" key="3">
    <source>
        <dbReference type="Proteomes" id="UP000722485"/>
    </source>
</evidence>
<organism evidence="2 3">
    <name type="scientific">Cylindrodendrum hubeiense</name>
    <dbReference type="NCBI Taxonomy" id="595255"/>
    <lineage>
        <taxon>Eukaryota</taxon>
        <taxon>Fungi</taxon>
        <taxon>Dikarya</taxon>
        <taxon>Ascomycota</taxon>
        <taxon>Pezizomycotina</taxon>
        <taxon>Sordariomycetes</taxon>
        <taxon>Hypocreomycetidae</taxon>
        <taxon>Hypocreales</taxon>
        <taxon>Nectriaceae</taxon>
        <taxon>Cylindrodendrum</taxon>
    </lineage>
</organism>
<evidence type="ECO:0000313" key="2">
    <source>
        <dbReference type="EMBL" id="KAF7535894.1"/>
    </source>
</evidence>